<dbReference type="InterPro" id="IPR032466">
    <property type="entry name" value="Metal_Hydrolase"/>
</dbReference>
<organism evidence="1 2">
    <name type="scientific">Pseudopedobacter beijingensis</name>
    <dbReference type="NCBI Taxonomy" id="1207056"/>
    <lineage>
        <taxon>Bacteria</taxon>
        <taxon>Pseudomonadati</taxon>
        <taxon>Bacteroidota</taxon>
        <taxon>Sphingobacteriia</taxon>
        <taxon>Sphingobacteriales</taxon>
        <taxon>Sphingobacteriaceae</taxon>
        <taxon>Pseudopedobacter</taxon>
    </lineage>
</organism>
<comment type="caution">
    <text evidence="1">The sequence shown here is derived from an EMBL/GenBank/DDBJ whole genome shotgun (WGS) entry which is preliminary data.</text>
</comment>
<dbReference type="Gene3D" id="3.20.20.140">
    <property type="entry name" value="Metal-dependent hydrolases"/>
    <property type="match status" value="1"/>
</dbReference>
<dbReference type="SUPFAM" id="SSF51556">
    <property type="entry name" value="Metallo-dependent hydrolases"/>
    <property type="match status" value="1"/>
</dbReference>
<keyword evidence="2" id="KW-1185">Reference proteome</keyword>
<dbReference type="RefSeq" id="WP_379663654.1">
    <property type="nucleotide sequence ID" value="NZ_JBHUDG010000045.1"/>
</dbReference>
<dbReference type="PANTHER" id="PTHR10443">
    <property type="entry name" value="MICROSOMAL DIPEPTIDASE"/>
    <property type="match status" value="1"/>
</dbReference>
<gene>
    <name evidence="1" type="ORF">ACFSAH_15515</name>
</gene>
<proteinExistence type="predicted"/>
<dbReference type="EMBL" id="JBHUDG010000045">
    <property type="protein sequence ID" value="MFD1631285.1"/>
    <property type="molecule type" value="Genomic_DNA"/>
</dbReference>
<name>A0ABW4IEU2_9SPHI</name>
<evidence type="ECO:0000313" key="1">
    <source>
        <dbReference type="EMBL" id="MFD1631285.1"/>
    </source>
</evidence>
<dbReference type="InterPro" id="IPR008257">
    <property type="entry name" value="Pept_M19"/>
</dbReference>
<accession>A0ABW4IEU2</accession>
<protein>
    <submittedName>
        <fullName evidence="1">Dipeptidase</fullName>
    </submittedName>
</protein>
<dbReference type="Proteomes" id="UP001597118">
    <property type="component" value="Unassembled WGS sequence"/>
</dbReference>
<sequence length="359" mass="40674">MLLIDAHLDLAMNAMEWNRDLKESVSKLRERERGMVDKLDREKGVVSLPDLRKGGIGLVVATQIARYVEKGSNLLGWHSPEQAWAQSQGQLAWYQTMVAVGEMIQITDLESLNNHIDLWQDVSIPPDKKPIGFILSLEGADSLVELSYIEKAYNYGLRVIGPAHYGPGRYAPGTGMEEGFTSLGLALLKEMDSLNMILDVTHLTDKGFWQALDMYKGMVWASHHNCRKLVNHQRQLSDDQIKALIERGGVIGGALDCWMLEENWERAITDPKERNVNLERLVDHFDHICQIAGNTKHIGIGSDLDGMFGKEQSPYDLETISDLQSYQDILKKRGYSKEDIENVFHGNWLRMLRASLAYH</sequence>
<reference evidence="2" key="1">
    <citation type="journal article" date="2019" name="Int. J. Syst. Evol. Microbiol.">
        <title>The Global Catalogue of Microorganisms (GCM) 10K type strain sequencing project: providing services to taxonomists for standard genome sequencing and annotation.</title>
        <authorList>
            <consortium name="The Broad Institute Genomics Platform"/>
            <consortium name="The Broad Institute Genome Sequencing Center for Infectious Disease"/>
            <person name="Wu L."/>
            <person name="Ma J."/>
        </authorList>
    </citation>
    <scope>NUCLEOTIDE SEQUENCE [LARGE SCALE GENOMIC DNA]</scope>
    <source>
        <strain evidence="2">CCUG 53762</strain>
    </source>
</reference>
<evidence type="ECO:0000313" key="2">
    <source>
        <dbReference type="Proteomes" id="UP001597118"/>
    </source>
</evidence>
<dbReference type="PANTHER" id="PTHR10443:SF12">
    <property type="entry name" value="DIPEPTIDASE"/>
    <property type="match status" value="1"/>
</dbReference>
<dbReference type="Pfam" id="PF01244">
    <property type="entry name" value="Peptidase_M19"/>
    <property type="match status" value="1"/>
</dbReference>
<dbReference type="PROSITE" id="PS51365">
    <property type="entry name" value="RENAL_DIPEPTIDASE_2"/>
    <property type="match status" value="1"/>
</dbReference>